<sequence>MSGTVFQDSYEEFARVQDSNNRTTDNLEVSEASLKIDFDSEFLPNLIREARFWDHETPGQRLKRIKRVLPFLKPISQMHMSFYPFERIKRITNTVEGIKDCFIFSSPDYLDHIKKHPYFLKVIKWAYASEINRDGRAIEGWKKFCDLVKWNAIKSNTPRPPDPNGFPGFSIAEKWKGCPYFWADLLPWLQATWRQGGTSKTQMTRICHLCASRQLPSANKAERERSVLEHAEKLFMEPTPNKAREEMLFELSYSIGQQTKYLMKAKPAFGAHVSLTNNSSFDAPVKEGGRAHDVAPEFRTWRDTIAKEDQLGLTWFGAPYRTASNLPYWVTMCRNTNAIKVYNHEKPPEAGESSEELDFGFDLCDMLFGEAKEGEEKLLFGDEGRSYADPIYGLDNATGYQLLQWALEKGITSGHIEGCRFYNPNEPLRVVKPPPIRVSCIGEPGFKSRVITIGASWLTILLQPMAHELAAVLENHHSARSGLSRGWQLFEWVKTMSNREPYPDEKDRWYLSSDLKTATDYCRHDFSLAMLKGFLKGVGKGYPFYLFCAELLCSSRTYMQEIEPYFGLPTKRGILMGDPGTKIILFLHNLVAELEAFTRFQLGIKEGHEEAITKFFRTGRRLTSPGWRHFVAAGDDHFAYGPYEYISKITQAHSDNGMFVSWSKNYKSRIGGFYCEEAMLVRGLTQEQLWGVKTPLSRRPYSEHPHVDAMKIRLFSPCSREFEGKDEPNPAVGKARTASGMISWLGGGFEVIKPLASLRWNQRLRAFLPEDPIFRYLPVPLGGISVPGHHLSEEEVKDMITRLSDEHLKLIFHALRPGCHHIPRRVLGSFCTNARARGLETNAIEEQIREILSNPGLCRTKTLEDLRPADMSDTDWGNMKIWDKLKLARPQGLIPISEAVKMIDRPYMFRDMIYPDISRRHGIDPTAKKTAYKALPWKKRIEHYNNSVREQAKVLPDPSEEEKAALRASLELIIRGVEPVKLPPEVVLVPRSAVEGPELCTLSTKEINKGLEPVL</sequence>
<organism evidence="1">
    <name type="scientific">Praha narna-like virus 4</name>
    <dbReference type="NCBI Taxonomy" id="2789507"/>
    <lineage>
        <taxon>Viruses</taxon>
        <taxon>Riboviria</taxon>
        <taxon>Orthornavirae</taxon>
        <taxon>Lenarviricota</taxon>
        <taxon>Amabiliviricetes</taxon>
        <taxon>Wolframvirales</taxon>
        <taxon>Narnaviridae</taxon>
    </lineage>
</organism>
<proteinExistence type="predicted"/>
<accession>A0A7T1GW32</accession>
<protein>
    <recommendedName>
        <fullName evidence="2">RNA-dependent RNA polymerase</fullName>
    </recommendedName>
</protein>
<reference evidence="1" key="1">
    <citation type="submission" date="2020-07" db="EMBL/GenBank/DDBJ databases">
        <authorList>
            <person name="Guo L."/>
            <person name="Lu X."/>
            <person name="Guo D."/>
        </authorList>
    </citation>
    <scope>NUCLEOTIDE SEQUENCE</scope>
    <source>
        <strain evidence="1">Czetp-10</strain>
    </source>
</reference>
<evidence type="ECO:0000313" key="1">
    <source>
        <dbReference type="EMBL" id="QPN36961.1"/>
    </source>
</evidence>
<dbReference type="EMBL" id="MT757504">
    <property type="protein sequence ID" value="QPN36961.1"/>
    <property type="molecule type" value="Genomic_RNA"/>
</dbReference>
<evidence type="ECO:0008006" key="2">
    <source>
        <dbReference type="Google" id="ProtNLM"/>
    </source>
</evidence>
<name>A0A7T1GW32_9VIRU</name>